<keyword evidence="4" id="KW-1185">Reference proteome</keyword>
<proteinExistence type="predicted"/>
<dbReference type="InterPro" id="IPR005182">
    <property type="entry name" value="YdbS-like_PH"/>
</dbReference>
<protein>
    <submittedName>
        <fullName evidence="3">Ribonuclease P</fullName>
    </submittedName>
</protein>
<name>A0A1L9QV37_9CYAN</name>
<keyword evidence="1" id="KW-1133">Transmembrane helix</keyword>
<reference evidence="3" key="1">
    <citation type="submission" date="2016-10" db="EMBL/GenBank/DDBJ databases">
        <title>CRISPR-Cas defence system in Roseofilum reptotaenium: evidence of a bacteriophage-cyanobacterium arms race in the coral black band disease.</title>
        <authorList>
            <person name="Buerger P."/>
            <person name="Wood-Charlson E.M."/>
            <person name="Weynberg K.D."/>
            <person name="Willis B."/>
            <person name="Van Oppen M.J."/>
        </authorList>
    </citation>
    <scope>NUCLEOTIDE SEQUENCE [LARGE SCALE GENOMIC DNA]</scope>
    <source>
        <strain evidence="3">AO1-A</strain>
    </source>
</reference>
<feature type="domain" description="YdbS-like PH" evidence="2">
    <location>
        <begin position="43"/>
        <end position="113"/>
    </location>
</feature>
<accession>A0A1L9QV37</accession>
<dbReference type="PANTHER" id="PTHR35688:SF2">
    <property type="entry name" value="NAD(P)-LINKED OXIDOREDUCTASE SUPERFAMILY PROTEIN"/>
    <property type="match status" value="1"/>
</dbReference>
<gene>
    <name evidence="3" type="ORF">BI308_05430</name>
</gene>
<evidence type="ECO:0000313" key="4">
    <source>
        <dbReference type="Proteomes" id="UP000183940"/>
    </source>
</evidence>
<comment type="caution">
    <text evidence="3">The sequence shown here is derived from an EMBL/GenBank/DDBJ whole genome shotgun (WGS) entry which is preliminary data.</text>
</comment>
<keyword evidence="1" id="KW-0472">Membrane</keyword>
<dbReference type="EMBL" id="MLAW01000006">
    <property type="protein sequence ID" value="OJJ26538.1"/>
    <property type="molecule type" value="Genomic_DNA"/>
</dbReference>
<dbReference type="PANTHER" id="PTHR35688">
    <property type="entry name" value="NAD(P)-LINKED OXIDOREDUCTASE SUPERFAMILY PROTEIN"/>
    <property type="match status" value="1"/>
</dbReference>
<evidence type="ECO:0000256" key="1">
    <source>
        <dbReference type="SAM" id="Phobius"/>
    </source>
</evidence>
<feature type="transmembrane region" description="Helical" evidence="1">
    <location>
        <begin position="18"/>
        <end position="43"/>
    </location>
</feature>
<organism evidence="3 4">
    <name type="scientific">Roseofilum reptotaenium AO1-A</name>
    <dbReference type="NCBI Taxonomy" id="1925591"/>
    <lineage>
        <taxon>Bacteria</taxon>
        <taxon>Bacillati</taxon>
        <taxon>Cyanobacteriota</taxon>
        <taxon>Cyanophyceae</taxon>
        <taxon>Desertifilales</taxon>
        <taxon>Desertifilaceae</taxon>
        <taxon>Roseofilum</taxon>
    </lineage>
</organism>
<dbReference type="Proteomes" id="UP000183940">
    <property type="component" value="Unassembled WGS sequence"/>
</dbReference>
<keyword evidence="1" id="KW-0812">Transmembrane</keyword>
<dbReference type="AlphaFoldDB" id="A0A1L9QV37"/>
<dbReference type="Pfam" id="PF03703">
    <property type="entry name" value="bPH_2"/>
    <property type="match status" value="1"/>
</dbReference>
<evidence type="ECO:0000259" key="2">
    <source>
        <dbReference type="Pfam" id="PF03703"/>
    </source>
</evidence>
<evidence type="ECO:0000313" key="3">
    <source>
        <dbReference type="EMBL" id="OJJ26538.1"/>
    </source>
</evidence>
<sequence>MGIKEDVIYDGGPHIGDLIFNIFIGFTIIALPLTIGSIIRAIWSRYRITSRRVSSVGGWMGRNRTDVIYSEISQVVVVPRGFGSWGDMVITLKDGSRLELRSLPQFRELYDYINGKISKNAQTKSGSGSKVNA</sequence>
<dbReference type="STRING" id="1925591.BI308_05430"/>